<dbReference type="Pfam" id="PF01663">
    <property type="entry name" value="Phosphodiest"/>
    <property type="match status" value="1"/>
</dbReference>
<evidence type="ECO:0000313" key="3">
    <source>
        <dbReference type="Proteomes" id="UP001235664"/>
    </source>
</evidence>
<protein>
    <submittedName>
        <fullName evidence="2">Ectonucleotide pyrophosphatase/phosphodiesterase</fullName>
    </submittedName>
</protein>
<dbReference type="InterPro" id="IPR002591">
    <property type="entry name" value="Phosphodiest/P_Trfase"/>
</dbReference>
<name>A0ABT9HAF0_9SPHN</name>
<feature type="signal peptide" evidence="1">
    <location>
        <begin position="1"/>
        <end position="22"/>
    </location>
</feature>
<sequence length="411" mass="44799">MMLRSLFASLFLALAGCTTATAVTAPQTIAATQREPVTILVSIDGFRPEYLGRGDSPNLDALAATGVTAEMRPSFPTKTFPNHYTIVTGLRPDRHGIVDNNMEDAARPGERFSMGNASQALDPFWWDGGEPIWVTAEKQGVRTATMFWPGSEVAVRGTRPADWQRFDMNITNPQRVRAVVDWLRRPQASRPQFVTLYFDTVDTAGHRYGPQAPETRAAIREVDSRIGELGAGLDALGQPVNFVITSDHGMAATSAERVIRADRLLDPAAFRTISDGAFLSLDPLPGREEEVAAALLRPHPHMQCWRKGDLPERFAYGTHPRVPAIFCLAETGWLILASEPRYSPDGGTHGYDNLDPAMKALFIASGPAFRSGVILPIFDNVAVYPLLAEVLGVVPQPSDGQAETLAPALRD</sequence>
<evidence type="ECO:0000313" key="2">
    <source>
        <dbReference type="EMBL" id="MDP4540248.1"/>
    </source>
</evidence>
<feature type="chain" id="PRO_5045842055" evidence="1">
    <location>
        <begin position="23"/>
        <end position="411"/>
    </location>
</feature>
<dbReference type="Gene3D" id="3.40.720.10">
    <property type="entry name" value="Alkaline Phosphatase, subunit A"/>
    <property type="match status" value="1"/>
</dbReference>
<dbReference type="InterPro" id="IPR017850">
    <property type="entry name" value="Alkaline_phosphatase_core_sf"/>
</dbReference>
<dbReference type="CDD" id="cd16018">
    <property type="entry name" value="Enpp"/>
    <property type="match status" value="1"/>
</dbReference>
<dbReference type="PANTHER" id="PTHR10151">
    <property type="entry name" value="ECTONUCLEOTIDE PYROPHOSPHATASE/PHOSPHODIESTERASE"/>
    <property type="match status" value="1"/>
</dbReference>
<dbReference type="PROSITE" id="PS51257">
    <property type="entry name" value="PROKAR_LIPOPROTEIN"/>
    <property type="match status" value="1"/>
</dbReference>
<dbReference type="SUPFAM" id="SSF53649">
    <property type="entry name" value="Alkaline phosphatase-like"/>
    <property type="match status" value="1"/>
</dbReference>
<organism evidence="2 3">
    <name type="scientific">Qipengyuania benthica</name>
    <dbReference type="NCBI Taxonomy" id="3067651"/>
    <lineage>
        <taxon>Bacteria</taxon>
        <taxon>Pseudomonadati</taxon>
        <taxon>Pseudomonadota</taxon>
        <taxon>Alphaproteobacteria</taxon>
        <taxon>Sphingomonadales</taxon>
        <taxon>Erythrobacteraceae</taxon>
        <taxon>Qipengyuania</taxon>
    </lineage>
</organism>
<keyword evidence="1" id="KW-0732">Signal</keyword>
<evidence type="ECO:0000256" key="1">
    <source>
        <dbReference type="SAM" id="SignalP"/>
    </source>
</evidence>
<gene>
    <name evidence="2" type="ORF">Q9K01_11470</name>
</gene>
<dbReference type="Proteomes" id="UP001235664">
    <property type="component" value="Unassembled WGS sequence"/>
</dbReference>
<comment type="caution">
    <text evidence="2">The sequence shown here is derived from an EMBL/GenBank/DDBJ whole genome shotgun (WGS) entry which is preliminary data.</text>
</comment>
<proteinExistence type="predicted"/>
<keyword evidence="3" id="KW-1185">Reference proteome</keyword>
<dbReference type="Gene3D" id="3.30.1360.180">
    <property type="match status" value="1"/>
</dbReference>
<dbReference type="EMBL" id="JAVAIL010000003">
    <property type="protein sequence ID" value="MDP4540248.1"/>
    <property type="molecule type" value="Genomic_DNA"/>
</dbReference>
<accession>A0ABT9HAF0</accession>
<dbReference type="PANTHER" id="PTHR10151:SF120">
    <property type="entry name" value="BIS(5'-ADENOSYL)-TRIPHOSPHATASE"/>
    <property type="match status" value="1"/>
</dbReference>
<reference evidence="2 3" key="1">
    <citation type="submission" date="2023-08" db="EMBL/GenBank/DDBJ databases">
        <title>genomic of DY56.</title>
        <authorList>
            <person name="Wang Y."/>
        </authorList>
    </citation>
    <scope>NUCLEOTIDE SEQUENCE [LARGE SCALE GENOMIC DNA]</scope>
    <source>
        <strain evidence="2 3">DY56-A-20</strain>
    </source>
</reference>